<dbReference type="STRING" id="999810.G2XP08"/>
<accession>G2XP08</accession>
<dbReference type="OrthoDB" id="3561817at2759"/>
<reference evidence="2" key="1">
    <citation type="journal article" date="2011" name="PLoS Genet.">
        <title>Genomic analysis of the necrotrophic fungal pathogens Sclerotinia sclerotiorum and Botrytis cinerea.</title>
        <authorList>
            <person name="Amselem J."/>
            <person name="Cuomo C.A."/>
            <person name="van Kan J.A."/>
            <person name="Viaud M."/>
            <person name="Benito E.P."/>
            <person name="Couloux A."/>
            <person name="Coutinho P.M."/>
            <person name="de Vries R.P."/>
            <person name="Dyer P.S."/>
            <person name="Fillinger S."/>
            <person name="Fournier E."/>
            <person name="Gout L."/>
            <person name="Hahn M."/>
            <person name="Kohn L."/>
            <person name="Lapalu N."/>
            <person name="Plummer K.M."/>
            <person name="Pradier J.M."/>
            <person name="Quevillon E."/>
            <person name="Sharon A."/>
            <person name="Simon A."/>
            <person name="ten Have A."/>
            <person name="Tudzynski B."/>
            <person name="Tudzynski P."/>
            <person name="Wincker P."/>
            <person name="Andrew M."/>
            <person name="Anthouard V."/>
            <person name="Beever R.E."/>
            <person name="Beffa R."/>
            <person name="Benoit I."/>
            <person name="Bouzid O."/>
            <person name="Brault B."/>
            <person name="Chen Z."/>
            <person name="Choquer M."/>
            <person name="Collemare J."/>
            <person name="Cotton P."/>
            <person name="Danchin E.G."/>
            <person name="Da Silva C."/>
            <person name="Gautier A."/>
            <person name="Giraud C."/>
            <person name="Giraud T."/>
            <person name="Gonzalez C."/>
            <person name="Grossetete S."/>
            <person name="Guldener U."/>
            <person name="Henrissat B."/>
            <person name="Howlett B.J."/>
            <person name="Kodira C."/>
            <person name="Kretschmer M."/>
            <person name="Lappartient A."/>
            <person name="Leroch M."/>
            <person name="Levis C."/>
            <person name="Mauceli E."/>
            <person name="Neuveglise C."/>
            <person name="Oeser B."/>
            <person name="Pearson M."/>
            <person name="Poulain J."/>
            <person name="Poussereau N."/>
            <person name="Quesneville H."/>
            <person name="Rascle C."/>
            <person name="Schumacher J."/>
            <person name="Segurens B."/>
            <person name="Sexton A."/>
            <person name="Silva E."/>
            <person name="Sirven C."/>
            <person name="Soanes D.M."/>
            <person name="Talbot N.J."/>
            <person name="Templeton M."/>
            <person name="Yandava C."/>
            <person name="Yarden O."/>
            <person name="Zeng Q."/>
            <person name="Rollins J.A."/>
            <person name="Lebrun M.H."/>
            <person name="Dickman M."/>
        </authorList>
    </citation>
    <scope>NUCLEOTIDE SEQUENCE [LARGE SCALE GENOMIC DNA]</scope>
    <source>
        <strain evidence="2">T4</strain>
    </source>
</reference>
<evidence type="ECO:0000313" key="2">
    <source>
        <dbReference type="Proteomes" id="UP000008177"/>
    </source>
</evidence>
<sequence length="183" mass="20415">MASQSYTATDVLQPTTDEVIDYVASLALESQCLVDRDFNSRNDFHHGAELVGWSFTSGMNHIGIARDPTQRSGHVLDLSFSKLPFNNPGICEDMHTGSDHVTQVTIVPGGGNFPLERSHYWVPETELPRFFNLVRLGVSRLGDAQTVQERIAVEEYIRDFTTTIEVTINVVGRFDRGKGYPTP</sequence>
<evidence type="ECO:0000313" key="1">
    <source>
        <dbReference type="EMBL" id="CCD42614.1"/>
    </source>
</evidence>
<protein>
    <submittedName>
        <fullName evidence="1">Uncharacterized protein</fullName>
    </submittedName>
</protein>
<dbReference type="AlphaFoldDB" id="G2XP08"/>
<dbReference type="Proteomes" id="UP000008177">
    <property type="component" value="Unplaced contigs"/>
</dbReference>
<gene>
    <name evidence="1" type="ORF">BofuT4_P074160.1</name>
</gene>
<dbReference type="InParanoid" id="G2XP08"/>
<proteinExistence type="predicted"/>
<organism evidence="1 2">
    <name type="scientific">Botryotinia fuckeliana (strain T4)</name>
    <name type="common">Noble rot fungus</name>
    <name type="synonym">Botrytis cinerea</name>
    <dbReference type="NCBI Taxonomy" id="999810"/>
    <lineage>
        <taxon>Eukaryota</taxon>
        <taxon>Fungi</taxon>
        <taxon>Dikarya</taxon>
        <taxon>Ascomycota</taxon>
        <taxon>Pezizomycotina</taxon>
        <taxon>Leotiomycetes</taxon>
        <taxon>Helotiales</taxon>
        <taxon>Sclerotiniaceae</taxon>
        <taxon>Botrytis</taxon>
    </lineage>
</organism>
<dbReference type="EMBL" id="FQ790247">
    <property type="protein sequence ID" value="CCD42614.1"/>
    <property type="molecule type" value="Genomic_DNA"/>
</dbReference>
<dbReference type="HOGENOM" id="CLU_1474950_0_0_1"/>
<name>G2XP08_BOTF4</name>